<accession>A0ABT5H4I6</accession>
<comment type="caution">
    <text evidence="1">The sequence shown here is derived from an EMBL/GenBank/DDBJ whole genome shotgun (WGS) entry which is preliminary data.</text>
</comment>
<evidence type="ECO:0000313" key="1">
    <source>
        <dbReference type="EMBL" id="MDC7135507.1"/>
    </source>
</evidence>
<organism evidence="1 2">
    <name type="scientific">Bacteroides zhangwenhongii</name>
    <dbReference type="NCBI Taxonomy" id="2650157"/>
    <lineage>
        <taxon>Bacteria</taxon>
        <taxon>Pseudomonadati</taxon>
        <taxon>Bacteroidota</taxon>
        <taxon>Bacteroidia</taxon>
        <taxon>Bacteroidales</taxon>
        <taxon>Bacteroidaceae</taxon>
        <taxon>Bacteroides</taxon>
    </lineage>
</organism>
<dbReference type="Pfam" id="PF13149">
    <property type="entry name" value="Mfa_like_1"/>
    <property type="match status" value="1"/>
</dbReference>
<protein>
    <submittedName>
        <fullName evidence="1">Fimbrillin family protein</fullName>
    </submittedName>
</protein>
<dbReference type="RefSeq" id="WP_272719756.1">
    <property type="nucleotide sequence ID" value="NZ_JAQPYS010000028.1"/>
</dbReference>
<dbReference type="InterPro" id="IPR042278">
    <property type="entry name" value="Mfa-like_1_N"/>
</dbReference>
<dbReference type="EMBL" id="JAQPYS010000028">
    <property type="protein sequence ID" value="MDC7135507.1"/>
    <property type="molecule type" value="Genomic_DNA"/>
</dbReference>
<sequence>MKKNQFIYTILFICSLCATSCTQNEEITITEGQSRLLINITDTGIYNGNPTRATTDANYKTHFEHGDQIGLYAIKAQRPIEGFNNVCLTYDEETKKWTASGNSLPYNEELEGATYYAYYPYNDNTSPEWDAEDPFAEIVNQWLISTEQSEKNYTQNDLMTGTGEVTKEGKDYTINLILNHRMAMVVIGFPIKTYQFKNEGMAPYQILSNNITFSLGEEEQKTPVTPYYDTTTNKYRLLIKPNTPYDIEGTFTFGSSEREFQISSTTGITEKTYALYTLTIDGKNEIIEDNYTLSIGDYYCADGSLISGATKELTEKQKTNIIGIIYNIGTTDKIQADYPNCKHGLVYALKRAERITTESDNTEYANEYLAKWGSSKGSLDGAEPAYTDYLARDENNVRGYEDTQYWLLASNEGNKAVNTFLTPCLKEYKVKAPRSTTNWYVPSFAEFKIIKNQETTLNTSLTKVGGEMILEGLNVIEKQYFWTSTLRSGQAVLLFDGTTTGQVGYIKSAYYYRFSLAF</sequence>
<dbReference type="Proteomes" id="UP001215398">
    <property type="component" value="Unassembled WGS sequence"/>
</dbReference>
<name>A0ABT5H4I6_9BACE</name>
<dbReference type="InterPro" id="IPR025049">
    <property type="entry name" value="Mfa-like_1"/>
</dbReference>
<dbReference type="Gene3D" id="2.60.40.3570">
    <property type="match status" value="1"/>
</dbReference>
<proteinExistence type="predicted"/>
<keyword evidence="2" id="KW-1185">Reference proteome</keyword>
<reference evidence="1 2" key="1">
    <citation type="submission" date="2023-01" db="EMBL/GenBank/DDBJ databases">
        <title>Exploring GABA producing Bacteroides strains toward improving mental health.</title>
        <authorList>
            <person name="Yousuf B."/>
            <person name="Bouhlel N.E."/>
            <person name="Mottawea W."/>
            <person name="Hammami R."/>
        </authorList>
    </citation>
    <scope>NUCLEOTIDE SEQUENCE [LARGE SCALE GENOMIC DNA]</scope>
    <source>
        <strain evidence="1 2">UO.H1054</strain>
    </source>
</reference>
<evidence type="ECO:0000313" key="2">
    <source>
        <dbReference type="Proteomes" id="UP001215398"/>
    </source>
</evidence>
<dbReference type="CDD" id="cd13120">
    <property type="entry name" value="BF2867_like_N"/>
    <property type="match status" value="1"/>
</dbReference>
<dbReference type="Gene3D" id="2.60.40.2620">
    <property type="entry name" value="Fimbrillin-like"/>
    <property type="match status" value="1"/>
</dbReference>
<gene>
    <name evidence="1" type="ORF">PQG98_03990</name>
</gene>